<keyword evidence="2" id="KW-0812">Transmembrane</keyword>
<keyword evidence="2" id="KW-1133">Transmembrane helix</keyword>
<name>A0A3A3EMT8_9GAMM</name>
<dbReference type="Proteomes" id="UP000638462">
    <property type="component" value="Unassembled WGS sequence"/>
</dbReference>
<feature type="transmembrane region" description="Helical" evidence="2">
    <location>
        <begin position="53"/>
        <end position="73"/>
    </location>
</feature>
<dbReference type="AlphaFoldDB" id="A0A3A3EMT8"/>
<reference evidence="3" key="4">
    <citation type="submission" date="2020-09" db="EMBL/GenBank/DDBJ databases">
        <authorList>
            <person name="Sun Q."/>
            <person name="Zhou Y."/>
        </authorList>
    </citation>
    <scope>NUCLEOTIDE SEQUENCE</scope>
    <source>
        <strain evidence="3">CGMCC 1.15394</strain>
    </source>
</reference>
<dbReference type="GeneID" id="29844754"/>
<evidence type="ECO:0000313" key="3">
    <source>
        <dbReference type="EMBL" id="GGE81981.1"/>
    </source>
</evidence>
<dbReference type="EMBL" id="QYSE01000001">
    <property type="protein sequence ID" value="RJF37495.1"/>
    <property type="molecule type" value="Genomic_DNA"/>
</dbReference>
<reference evidence="6" key="3">
    <citation type="journal article" date="2019" name="Int. J. Syst. Evol. Microbiol.">
        <title>The Global Catalogue of Microorganisms (GCM) 10K type strain sequencing project: providing services to taxonomists for standard genome sequencing and annotation.</title>
        <authorList>
            <consortium name="The Broad Institute Genomics Platform"/>
            <consortium name="The Broad Institute Genome Sequencing Center for Infectious Disease"/>
            <person name="Wu L."/>
            <person name="Ma J."/>
        </authorList>
    </citation>
    <scope>NUCLEOTIDE SEQUENCE [LARGE SCALE GENOMIC DNA]</scope>
    <source>
        <strain evidence="6">CGMCC 1.15394</strain>
    </source>
</reference>
<dbReference type="Proteomes" id="UP000265938">
    <property type="component" value="Unassembled WGS sequence"/>
</dbReference>
<evidence type="ECO:0000313" key="6">
    <source>
        <dbReference type="Proteomes" id="UP000638462"/>
    </source>
</evidence>
<protein>
    <submittedName>
        <fullName evidence="4">Uncharacterized protein</fullName>
    </submittedName>
</protein>
<feature type="region of interest" description="Disordered" evidence="1">
    <location>
        <begin position="1"/>
        <end position="24"/>
    </location>
</feature>
<sequence>MADNYTPPEASLQMASENNSGQGKVDDLPEGIKGFSWGAFLLSWIWAIGNSTWIGLLALVPYVGFIVSIYLGFKGREMAWQNKRWDSVEHFQRVQKQWSFWGVLIIGGIFLLGIVAAIAIPAYQANV</sequence>
<feature type="transmembrane region" description="Helical" evidence="2">
    <location>
        <begin position="100"/>
        <end position="123"/>
    </location>
</feature>
<feature type="compositionally biased region" description="Polar residues" evidence="1">
    <location>
        <begin position="13"/>
        <end position="22"/>
    </location>
</feature>
<accession>A0A3A3EMT8</accession>
<gene>
    <name evidence="4" type="ORF">D4741_05330</name>
    <name evidence="3" type="ORF">GCM10008027_03290</name>
</gene>
<evidence type="ECO:0000313" key="4">
    <source>
        <dbReference type="EMBL" id="RJF37495.1"/>
    </source>
</evidence>
<proteinExistence type="predicted"/>
<comment type="caution">
    <text evidence="4">The sequence shown here is derived from an EMBL/GenBank/DDBJ whole genome shotgun (WGS) entry which is preliminary data.</text>
</comment>
<keyword evidence="6" id="KW-1185">Reference proteome</keyword>
<dbReference type="RefSeq" id="WP_055021296.1">
    <property type="nucleotide sequence ID" value="NZ_BMIT01000001.1"/>
</dbReference>
<reference evidence="3" key="1">
    <citation type="journal article" date="2014" name="Int. J. Syst. Evol. Microbiol.">
        <title>Complete genome of a new Firmicutes species belonging to the dominant human colonic microbiota ('Ruminococcus bicirculans') reveals two chromosomes and a selective capacity to utilize plant glucans.</title>
        <authorList>
            <consortium name="NISC Comparative Sequencing Program"/>
            <person name="Wegmann U."/>
            <person name="Louis P."/>
            <person name="Goesmann A."/>
            <person name="Henrissat B."/>
            <person name="Duncan S.H."/>
            <person name="Flint H.J."/>
        </authorList>
    </citation>
    <scope>NUCLEOTIDE SEQUENCE</scope>
    <source>
        <strain evidence="3">CGMCC 1.15394</strain>
    </source>
</reference>
<reference evidence="4 5" key="2">
    <citation type="submission" date="2018-09" db="EMBL/GenBank/DDBJ databases">
        <title>Identification of marine bacteria producing industrial enzymes.</title>
        <authorList>
            <person name="Cheng T.H."/>
            <person name="Saidin J."/>
            <person name="Muhd D.D."/>
            <person name="Isa M.N.M."/>
            <person name="Bakar M.F.A."/>
            <person name="Ismail N."/>
        </authorList>
    </citation>
    <scope>NUCLEOTIDE SEQUENCE [LARGE SCALE GENOMIC DNA]</scope>
    <source>
        <strain evidence="4 5">MNAD 1.6</strain>
    </source>
</reference>
<dbReference type="EMBL" id="BMIT01000001">
    <property type="protein sequence ID" value="GGE81981.1"/>
    <property type="molecule type" value="Genomic_DNA"/>
</dbReference>
<evidence type="ECO:0000256" key="1">
    <source>
        <dbReference type="SAM" id="MobiDB-lite"/>
    </source>
</evidence>
<evidence type="ECO:0000313" key="5">
    <source>
        <dbReference type="Proteomes" id="UP000265938"/>
    </source>
</evidence>
<organism evidence="4 5">
    <name type="scientific">Pseudoalteromonas gelatinilytica</name>
    <dbReference type="NCBI Taxonomy" id="1703256"/>
    <lineage>
        <taxon>Bacteria</taxon>
        <taxon>Pseudomonadati</taxon>
        <taxon>Pseudomonadota</taxon>
        <taxon>Gammaproteobacteria</taxon>
        <taxon>Alteromonadales</taxon>
        <taxon>Pseudoalteromonadaceae</taxon>
        <taxon>Pseudoalteromonas</taxon>
    </lineage>
</organism>
<keyword evidence="2" id="KW-0472">Membrane</keyword>
<evidence type="ECO:0000256" key="2">
    <source>
        <dbReference type="SAM" id="Phobius"/>
    </source>
</evidence>